<keyword evidence="2" id="KW-0812">Transmembrane</keyword>
<evidence type="ECO:0000256" key="2">
    <source>
        <dbReference type="ARBA" id="ARBA00022692"/>
    </source>
</evidence>
<organism evidence="8 9">
    <name type="scientific">Kouleothrix aurantiaca</name>
    <dbReference type="NCBI Taxonomy" id="186479"/>
    <lineage>
        <taxon>Bacteria</taxon>
        <taxon>Bacillati</taxon>
        <taxon>Chloroflexota</taxon>
        <taxon>Chloroflexia</taxon>
        <taxon>Chloroflexales</taxon>
        <taxon>Roseiflexineae</taxon>
        <taxon>Roseiflexaceae</taxon>
        <taxon>Kouleothrix</taxon>
    </lineage>
</organism>
<dbReference type="Gene3D" id="2.130.10.130">
    <property type="entry name" value="Integrin alpha, N-terminal"/>
    <property type="match status" value="2"/>
</dbReference>
<dbReference type="EMBL" id="LJCR01000046">
    <property type="protein sequence ID" value="KPV54510.1"/>
    <property type="molecule type" value="Genomic_DNA"/>
</dbReference>
<dbReference type="InterPro" id="IPR013783">
    <property type="entry name" value="Ig-like_fold"/>
</dbReference>
<evidence type="ECO:0000256" key="1">
    <source>
        <dbReference type="ARBA" id="ARBA00004167"/>
    </source>
</evidence>
<evidence type="ECO:0000259" key="7">
    <source>
        <dbReference type="Pfam" id="PF19190"/>
    </source>
</evidence>
<dbReference type="PANTHER" id="PTHR21419:SF23">
    <property type="entry name" value="PROTEIN DEFECTIVE IN EXINE FORMATION 1"/>
    <property type="match status" value="1"/>
</dbReference>
<comment type="subcellular location">
    <subcellularLocation>
        <location evidence="1">Membrane</location>
        <topology evidence="1">Single-pass membrane protein</topology>
    </subcellularLocation>
</comment>
<dbReference type="Gene3D" id="2.60.40.10">
    <property type="entry name" value="Immunoglobulins"/>
    <property type="match status" value="1"/>
</dbReference>
<feature type="domain" description="BACON" evidence="7">
    <location>
        <begin position="533"/>
        <end position="605"/>
    </location>
</feature>
<dbReference type="CDD" id="cd14948">
    <property type="entry name" value="BACON"/>
    <property type="match status" value="1"/>
</dbReference>
<evidence type="ECO:0000256" key="4">
    <source>
        <dbReference type="ARBA" id="ARBA00022989"/>
    </source>
</evidence>
<keyword evidence="5" id="KW-0472">Membrane</keyword>
<dbReference type="InterPro" id="IPR028994">
    <property type="entry name" value="Integrin_alpha_N"/>
</dbReference>
<sequence>MTNLRPRSLVPMFILTLFVAAGVFSPLSSAAPSTAALPTIHAGFPVSLNGAVVRFGSVALGKVNSDNIDDIAVGASDGKVHAYTGNGSKLWDYDTGNMAIESKPAIADIDGDGKNEVIVSAGSTFTAANSGAGVYILRNNGTLRCAFTDTGDFDSNGVHDGVYSSPAVADLDDDGQSEIVFGGFDAQVRIMDNNCNILAGRFVRDTIWSSPAIADMNGDGKPEIIIGVDSHLEPGFGTLDGGILHVYDSTLHDIAGFPKQINEVIYSSPAIGDINGDGSPDIVVGTGRCFNNLPNCASGGRVYPNVGEYINAWDAQGNALPGWPRAIPGQFAFSSPALANMDTDAALEVVINTAEVKDGLNTPPDGWMHVFNGNGSEVSGWPKKPFIPAGATGTVSWSTNASPIVADVTGDGSPEVFLPCNFDIVAWNKNGGQLTRTTIPPQAGQWALNTDFSVNGSPAVGDIDGDGKLELVAAGGRGNQTTGGLFAWDFDGAATSKALPWPSFRRSPDNNALLLSPGLQTSSDVTLIVKAGDSRTTTVAVKDIANGAIAWTASDDQSWLSVNPTNDTTPGTISITADSSGKSNGSYSGTVTLNSSVNTVTINVTLVVADNVYDVFNPVARRG</sequence>
<feature type="chain" id="PRO_5006156218" description="BACON domain-containing protein" evidence="6">
    <location>
        <begin position="31"/>
        <end position="623"/>
    </location>
</feature>
<comment type="caution">
    <text evidence="8">The sequence shown here is derived from an EMBL/GenBank/DDBJ whole genome shotgun (WGS) entry which is preliminary data.</text>
</comment>
<reference evidence="8 9" key="1">
    <citation type="submission" date="2015-09" db="EMBL/GenBank/DDBJ databases">
        <title>Draft genome sequence of Kouleothrix aurantiaca JCM 19913.</title>
        <authorList>
            <person name="Hemp J."/>
        </authorList>
    </citation>
    <scope>NUCLEOTIDE SEQUENCE [LARGE SCALE GENOMIC DNA]</scope>
    <source>
        <strain evidence="8 9">COM-B</strain>
    </source>
</reference>
<proteinExistence type="predicted"/>
<name>A0A0P9DG24_9CHLR</name>
<accession>A0A0P9DG24</accession>
<dbReference type="InterPro" id="IPR024361">
    <property type="entry name" value="BACON"/>
</dbReference>
<evidence type="ECO:0000256" key="3">
    <source>
        <dbReference type="ARBA" id="ARBA00022729"/>
    </source>
</evidence>
<dbReference type="InterPro" id="IPR013517">
    <property type="entry name" value="FG-GAP"/>
</dbReference>
<evidence type="ECO:0000256" key="5">
    <source>
        <dbReference type="ARBA" id="ARBA00023136"/>
    </source>
</evidence>
<dbReference type="Pfam" id="PF01839">
    <property type="entry name" value="FG-GAP"/>
    <property type="match status" value="1"/>
</dbReference>
<dbReference type="InterPro" id="IPR045232">
    <property type="entry name" value="FAM234"/>
</dbReference>
<dbReference type="AlphaFoldDB" id="A0A0P9DG24"/>
<feature type="signal peptide" evidence="6">
    <location>
        <begin position="1"/>
        <end position="30"/>
    </location>
</feature>
<evidence type="ECO:0000313" key="8">
    <source>
        <dbReference type="EMBL" id="KPV54510.1"/>
    </source>
</evidence>
<protein>
    <recommendedName>
        <fullName evidence="7">BACON domain-containing protein</fullName>
    </recommendedName>
</protein>
<gene>
    <name evidence="8" type="ORF">SE17_03305</name>
</gene>
<dbReference type="GO" id="GO:0016020">
    <property type="term" value="C:membrane"/>
    <property type="evidence" value="ECO:0007669"/>
    <property type="project" value="UniProtKB-SubCell"/>
</dbReference>
<dbReference type="SUPFAM" id="SSF69318">
    <property type="entry name" value="Integrin alpha N-terminal domain"/>
    <property type="match status" value="2"/>
</dbReference>
<dbReference type="Proteomes" id="UP000050509">
    <property type="component" value="Unassembled WGS sequence"/>
</dbReference>
<dbReference type="Pfam" id="PF19190">
    <property type="entry name" value="BACON_2"/>
    <property type="match status" value="1"/>
</dbReference>
<keyword evidence="9" id="KW-1185">Reference proteome</keyword>
<evidence type="ECO:0000313" key="9">
    <source>
        <dbReference type="Proteomes" id="UP000050509"/>
    </source>
</evidence>
<dbReference type="PANTHER" id="PTHR21419">
    <property type="match status" value="1"/>
</dbReference>
<keyword evidence="4" id="KW-1133">Transmembrane helix</keyword>
<dbReference type="PATRIC" id="fig|186479.3.peg.8431"/>
<evidence type="ECO:0000256" key="6">
    <source>
        <dbReference type="SAM" id="SignalP"/>
    </source>
</evidence>
<keyword evidence="3 6" id="KW-0732">Signal</keyword>